<feature type="region of interest" description="Disordered" evidence="1">
    <location>
        <begin position="356"/>
        <end position="392"/>
    </location>
</feature>
<dbReference type="EMBL" id="FNZM01000017">
    <property type="protein sequence ID" value="SEK09321.1"/>
    <property type="molecule type" value="Genomic_DNA"/>
</dbReference>
<dbReference type="Gene3D" id="3.30.565.10">
    <property type="entry name" value="Histidine kinase-like ATPase, C-terminal domain"/>
    <property type="match status" value="1"/>
</dbReference>
<dbReference type="GO" id="GO:0016301">
    <property type="term" value="F:kinase activity"/>
    <property type="evidence" value="ECO:0007669"/>
    <property type="project" value="UniProtKB-KW"/>
</dbReference>
<dbReference type="AlphaFoldDB" id="A0AAQ1GLA4"/>
<reference evidence="2 3" key="1">
    <citation type="submission" date="2016-10" db="EMBL/GenBank/DDBJ databases">
        <authorList>
            <person name="Varghese N."/>
            <person name="Submissions S."/>
        </authorList>
    </citation>
    <scope>NUCLEOTIDE SEQUENCE [LARGE SCALE GENOMIC DNA]</scope>
    <source>
        <strain evidence="2 3">LMG 22274</strain>
    </source>
</reference>
<evidence type="ECO:0000313" key="2">
    <source>
        <dbReference type="EMBL" id="SEK09321.1"/>
    </source>
</evidence>
<keyword evidence="2" id="KW-0808">Transferase</keyword>
<evidence type="ECO:0000313" key="3">
    <source>
        <dbReference type="Proteomes" id="UP000183529"/>
    </source>
</evidence>
<sequence length="565" mass="63372">MATKKSTAFEIDTTPSKQVIVESLTRDISIDACVFDLIDNAVDAARNSIFAKKKDSSKGPELPISYKGYEIKIQFGADAFSIQDNCGGISIADLKTSVLRFGERSTHQLGIGVFGVGLNRALFKIGRTSNIVTDTGTQRSELSLDTERYLQAVGWALPAVEAPTTGKASTIIKIGGLSTETARRFADKNEIEKFGSEIGRIYSRFIEKGLRILVNRKVVESHAIEIRENGPYAPDRKLYKTEDGISIFLHAGQHSKHRFVAEPDYDKETNSQITDEFGWTIFCNDRAVVSHDRSAKTGWFAKFHSEFYGFVGEVNFVGDPAKLPWTTTKEDVDLNNRAYQTALDDMRRFAENWRSNATDAKKKKKQHISLNPPPSPPKGRPAKKELPVSNPKPTIKRKVVEKVDHHQIATILPADIDEKHCNDKHLALVHEAKQLVLGNFVYSGLVLMRILFETTVVTYLIRHSAFDAFSETIKKEREKDKKTNAPTGNSSILPSLDEALTYLAKNPDIFGAGKDQYLKHSLTRMQHHKKMLNSAAHNAYQPINRSEALQIRDEILPILRHLIEN</sequence>
<protein>
    <submittedName>
        <fullName evidence="2">Histidine kinase-, DNA gyrase B-, and HSP90-like ATPase</fullName>
    </submittedName>
</protein>
<dbReference type="Pfam" id="PF13589">
    <property type="entry name" value="HATPase_c_3"/>
    <property type="match status" value="1"/>
</dbReference>
<comment type="caution">
    <text evidence="2">The sequence shown here is derived from an EMBL/GenBank/DDBJ whole genome shotgun (WGS) entry which is preliminary data.</text>
</comment>
<dbReference type="Proteomes" id="UP000183529">
    <property type="component" value="Unassembled WGS sequence"/>
</dbReference>
<dbReference type="SUPFAM" id="SSF55874">
    <property type="entry name" value="ATPase domain of HSP90 chaperone/DNA topoisomerase II/histidine kinase"/>
    <property type="match status" value="1"/>
</dbReference>
<accession>A0AAQ1GLA4</accession>
<dbReference type="RefSeq" id="WP_074986446.1">
    <property type="nucleotide sequence ID" value="NZ_CADFGN010000003.1"/>
</dbReference>
<gene>
    <name evidence="2" type="ORF">SAMN05216550_117175</name>
</gene>
<proteinExistence type="predicted"/>
<evidence type="ECO:0000256" key="1">
    <source>
        <dbReference type="SAM" id="MobiDB-lite"/>
    </source>
</evidence>
<name>A0AAQ1GLA4_9BURK</name>
<keyword evidence="2" id="KW-0418">Kinase</keyword>
<dbReference type="InterPro" id="IPR036890">
    <property type="entry name" value="HATPase_C_sf"/>
</dbReference>
<organism evidence="2 3">
    <name type="scientific">Paraburkholderia tropica</name>
    <dbReference type="NCBI Taxonomy" id="92647"/>
    <lineage>
        <taxon>Bacteria</taxon>
        <taxon>Pseudomonadati</taxon>
        <taxon>Pseudomonadota</taxon>
        <taxon>Betaproteobacteria</taxon>
        <taxon>Burkholderiales</taxon>
        <taxon>Burkholderiaceae</taxon>
        <taxon>Paraburkholderia</taxon>
    </lineage>
</organism>